<reference evidence="2 3" key="1">
    <citation type="submission" date="2016-10" db="EMBL/GenBank/DDBJ databases">
        <authorList>
            <person name="de Groot N.N."/>
        </authorList>
    </citation>
    <scope>NUCLEOTIDE SEQUENCE [LARGE SCALE GENOMIC DNA]</scope>
    <source>
        <strain evidence="2 3">LMG 26867</strain>
    </source>
</reference>
<dbReference type="EMBL" id="LT629762">
    <property type="protein sequence ID" value="SDT54068.1"/>
    <property type="molecule type" value="Genomic_DNA"/>
</dbReference>
<keyword evidence="1" id="KW-0812">Transmembrane</keyword>
<keyword evidence="1" id="KW-0472">Membrane</keyword>
<gene>
    <name evidence="2" type="ORF">SAMN05216222_4975</name>
</gene>
<evidence type="ECO:0000313" key="3">
    <source>
        <dbReference type="Proteomes" id="UP000198481"/>
    </source>
</evidence>
<keyword evidence="1" id="KW-1133">Transmembrane helix</keyword>
<evidence type="ECO:0000256" key="1">
    <source>
        <dbReference type="SAM" id="Phobius"/>
    </source>
</evidence>
<organism evidence="2 3">
    <name type="scientific">Pseudomonas prosekii</name>
    <dbReference type="NCBI Taxonomy" id="1148509"/>
    <lineage>
        <taxon>Bacteria</taxon>
        <taxon>Pseudomonadati</taxon>
        <taxon>Pseudomonadota</taxon>
        <taxon>Gammaproteobacteria</taxon>
        <taxon>Pseudomonadales</taxon>
        <taxon>Pseudomonadaceae</taxon>
        <taxon>Pseudomonas</taxon>
    </lineage>
</organism>
<dbReference type="STRING" id="1148509.SAMN05216222_4975"/>
<name>A0A1H2B796_9PSED</name>
<dbReference type="AlphaFoldDB" id="A0A1H2B796"/>
<protein>
    <submittedName>
        <fullName evidence="2">Type II secretory pathway, pseudopilin PulG</fullName>
    </submittedName>
</protein>
<proteinExistence type="predicted"/>
<dbReference type="Proteomes" id="UP000198481">
    <property type="component" value="Chromosome I"/>
</dbReference>
<sequence length="247" mass="26590">MAAFTPSGKPVGGKPAGGNLWQLRLLWRGGLPPFGCAAVEKPVTAVCLTKPQLAPLRDPTGASPLATATPLATGKQHCRNEGGFTYLGVLFLVALMGMGLASAGQLWSTASKRDRERQLLWVGTQYAQALRSYYRSSPGVAQYPKELADLLQDERFPSAKHHLRQLYPDPMGGGEWSLMRGFDGRITGLYSAATDTPLKQTDFPTQWSDFVGMASYKDWQFVAEKAFLEGASGPTKAQSAKSPGVAP</sequence>
<evidence type="ECO:0000313" key="2">
    <source>
        <dbReference type="EMBL" id="SDT54068.1"/>
    </source>
</evidence>
<accession>A0A1H2B796</accession>
<feature type="transmembrane region" description="Helical" evidence="1">
    <location>
        <begin position="84"/>
        <end position="107"/>
    </location>
</feature>